<dbReference type="InterPro" id="IPR000014">
    <property type="entry name" value="PAS"/>
</dbReference>
<keyword evidence="8" id="KW-1185">Reference proteome</keyword>
<dbReference type="FunFam" id="3.30.70.270:FF:000001">
    <property type="entry name" value="Diguanylate cyclase domain protein"/>
    <property type="match status" value="1"/>
</dbReference>
<dbReference type="EMBL" id="RXNS01000014">
    <property type="protein sequence ID" value="RTR01170.1"/>
    <property type="molecule type" value="Genomic_DNA"/>
</dbReference>
<dbReference type="InterPro" id="IPR035965">
    <property type="entry name" value="PAS-like_dom_sf"/>
</dbReference>
<proteinExistence type="predicted"/>
<comment type="catalytic activity">
    <reaction evidence="3">
        <text>2 GTP = 3',3'-c-di-GMP + 2 diphosphate</text>
        <dbReference type="Rhea" id="RHEA:24898"/>
        <dbReference type="ChEBI" id="CHEBI:33019"/>
        <dbReference type="ChEBI" id="CHEBI:37565"/>
        <dbReference type="ChEBI" id="CHEBI:58805"/>
        <dbReference type="EC" id="2.7.7.65"/>
    </reaction>
</comment>
<evidence type="ECO:0000259" key="5">
    <source>
        <dbReference type="PROSITE" id="PS50113"/>
    </source>
</evidence>
<evidence type="ECO:0000256" key="3">
    <source>
        <dbReference type="ARBA" id="ARBA00034247"/>
    </source>
</evidence>
<dbReference type="PANTHER" id="PTHR45138">
    <property type="entry name" value="REGULATORY COMPONENTS OF SENSORY TRANSDUCTION SYSTEM"/>
    <property type="match status" value="1"/>
</dbReference>
<feature type="domain" description="GGDEF" evidence="6">
    <location>
        <begin position="310"/>
        <end position="444"/>
    </location>
</feature>
<dbReference type="PROSITE" id="PS50113">
    <property type="entry name" value="PAC"/>
    <property type="match status" value="2"/>
</dbReference>
<dbReference type="NCBIfam" id="TIGR00254">
    <property type="entry name" value="GGDEF"/>
    <property type="match status" value="1"/>
</dbReference>
<dbReference type="InterPro" id="IPR043128">
    <property type="entry name" value="Rev_trsase/Diguanyl_cyclase"/>
</dbReference>
<dbReference type="CDD" id="cd00130">
    <property type="entry name" value="PAS"/>
    <property type="match status" value="2"/>
</dbReference>
<dbReference type="AlphaFoldDB" id="A0A3S0HNM4"/>
<organism evidence="7 8">
    <name type="scientific">Halomonas nitroreducens</name>
    <dbReference type="NCBI Taxonomy" id="447425"/>
    <lineage>
        <taxon>Bacteria</taxon>
        <taxon>Pseudomonadati</taxon>
        <taxon>Pseudomonadota</taxon>
        <taxon>Gammaproteobacteria</taxon>
        <taxon>Oceanospirillales</taxon>
        <taxon>Halomonadaceae</taxon>
        <taxon>Halomonas</taxon>
    </lineage>
</organism>
<dbReference type="SMART" id="SM00086">
    <property type="entry name" value="PAC"/>
    <property type="match status" value="2"/>
</dbReference>
<dbReference type="InterPro" id="IPR000700">
    <property type="entry name" value="PAS-assoc_C"/>
</dbReference>
<evidence type="ECO:0000313" key="8">
    <source>
        <dbReference type="Proteomes" id="UP000267400"/>
    </source>
</evidence>
<dbReference type="Gene3D" id="3.30.450.20">
    <property type="entry name" value="PAS domain"/>
    <property type="match status" value="2"/>
</dbReference>
<name>A0A3S0HNM4_9GAMM</name>
<evidence type="ECO:0000256" key="4">
    <source>
        <dbReference type="SAM" id="Coils"/>
    </source>
</evidence>
<dbReference type="PANTHER" id="PTHR45138:SF9">
    <property type="entry name" value="DIGUANYLATE CYCLASE DGCM-RELATED"/>
    <property type="match status" value="1"/>
</dbReference>
<dbReference type="InterPro" id="IPR029787">
    <property type="entry name" value="Nucleotide_cyclase"/>
</dbReference>
<sequence>MSPEALRRHCTQLEERLFWLETFIEGARAGTWQWNVQTGETRFNALWAEMVGYRLEELEPVSIDTWLSLVHPDDLARSEAALQAHFSGQAAFYGCDARMRHRDGHWVWVRDYGRVVTRTPQGEPEWVSGIHIDISEHKATEARLEQALEDTRQLTRTLERAQRIGRLGYWRASLKTGELFWSDGIYDLFGVSRADFLPSVDAFKARVHPDDLAAVEACEARAHETGVFDIQHRILRPDGSVRWVHELADFEPKGDEAVLVGTVRDITEQKELELRLRELSITDELTGLYNRRYFMQRLREAHGEVRRLGRPSAVLVFDFDHFKVVNDSHGHAMGDQVLRRLGRLLSERLRRMDVPCRLGGEEFAILLPETSLEGGLRLAEDIRREVAALAFSSAQHERFHVSITCGVAVLLASDASGEEAIQRADAALYRGKHRGRNRVVAGATAATDSRE</sequence>
<dbReference type="CDD" id="cd01949">
    <property type="entry name" value="GGDEF"/>
    <property type="match status" value="1"/>
</dbReference>
<dbReference type="GO" id="GO:0052621">
    <property type="term" value="F:diguanylate cyclase activity"/>
    <property type="evidence" value="ECO:0007669"/>
    <property type="project" value="UniProtKB-EC"/>
</dbReference>
<comment type="caution">
    <text evidence="7">The sequence shown here is derived from an EMBL/GenBank/DDBJ whole genome shotgun (WGS) entry which is preliminary data.</text>
</comment>
<dbReference type="Proteomes" id="UP000267400">
    <property type="component" value="Unassembled WGS sequence"/>
</dbReference>
<dbReference type="NCBIfam" id="TIGR00229">
    <property type="entry name" value="sensory_box"/>
    <property type="match status" value="2"/>
</dbReference>
<comment type="cofactor">
    <cofactor evidence="1">
        <name>Mg(2+)</name>
        <dbReference type="ChEBI" id="CHEBI:18420"/>
    </cofactor>
</comment>
<dbReference type="SMART" id="SM00267">
    <property type="entry name" value="GGDEF"/>
    <property type="match status" value="1"/>
</dbReference>
<dbReference type="SUPFAM" id="SSF55785">
    <property type="entry name" value="PYP-like sensor domain (PAS domain)"/>
    <property type="match status" value="2"/>
</dbReference>
<gene>
    <name evidence="7" type="ORF">EKG36_14755</name>
</gene>
<keyword evidence="4" id="KW-0175">Coiled coil</keyword>
<dbReference type="EC" id="2.7.7.65" evidence="2"/>
<dbReference type="Gene3D" id="2.10.70.100">
    <property type="match status" value="1"/>
</dbReference>
<accession>A0A3S0HNM4</accession>
<feature type="domain" description="PAC" evidence="5">
    <location>
        <begin position="228"/>
        <end position="278"/>
    </location>
</feature>
<reference evidence="7 8" key="1">
    <citation type="submission" date="2018-12" db="EMBL/GenBank/DDBJ databases">
        <authorList>
            <person name="Yu L."/>
        </authorList>
    </citation>
    <scope>NUCLEOTIDE SEQUENCE [LARGE SCALE GENOMIC DNA]</scope>
    <source>
        <strain evidence="7 8">11S</strain>
    </source>
</reference>
<feature type="coiled-coil region" evidence="4">
    <location>
        <begin position="134"/>
        <end position="164"/>
    </location>
</feature>
<dbReference type="OrthoDB" id="9776960at2"/>
<dbReference type="SUPFAM" id="SSF55073">
    <property type="entry name" value="Nucleotide cyclase"/>
    <property type="match status" value="1"/>
</dbReference>
<evidence type="ECO:0000313" key="7">
    <source>
        <dbReference type="EMBL" id="RTR01170.1"/>
    </source>
</evidence>
<dbReference type="InterPro" id="IPR001610">
    <property type="entry name" value="PAC"/>
</dbReference>
<dbReference type="InterPro" id="IPR050469">
    <property type="entry name" value="Diguanylate_Cyclase"/>
</dbReference>
<dbReference type="InterPro" id="IPR013655">
    <property type="entry name" value="PAS_fold_3"/>
</dbReference>
<dbReference type="PROSITE" id="PS50887">
    <property type="entry name" value="GGDEF"/>
    <property type="match status" value="1"/>
</dbReference>
<dbReference type="Pfam" id="PF00990">
    <property type="entry name" value="GGDEF"/>
    <property type="match status" value="1"/>
</dbReference>
<feature type="domain" description="PAC" evidence="5">
    <location>
        <begin position="93"/>
        <end position="146"/>
    </location>
</feature>
<protein>
    <recommendedName>
        <fullName evidence="2">diguanylate cyclase</fullName>
        <ecNumber evidence="2">2.7.7.65</ecNumber>
    </recommendedName>
</protein>
<dbReference type="Gene3D" id="3.30.70.270">
    <property type="match status" value="1"/>
</dbReference>
<evidence type="ECO:0000256" key="1">
    <source>
        <dbReference type="ARBA" id="ARBA00001946"/>
    </source>
</evidence>
<evidence type="ECO:0000259" key="6">
    <source>
        <dbReference type="PROSITE" id="PS50887"/>
    </source>
</evidence>
<evidence type="ECO:0000256" key="2">
    <source>
        <dbReference type="ARBA" id="ARBA00012528"/>
    </source>
</evidence>
<dbReference type="SMART" id="SM00091">
    <property type="entry name" value="PAS"/>
    <property type="match status" value="2"/>
</dbReference>
<dbReference type="InterPro" id="IPR000160">
    <property type="entry name" value="GGDEF_dom"/>
</dbReference>
<dbReference type="Pfam" id="PF08447">
    <property type="entry name" value="PAS_3"/>
    <property type="match status" value="2"/>
</dbReference>